<dbReference type="InterPro" id="IPR011004">
    <property type="entry name" value="Trimer_LpxA-like_sf"/>
</dbReference>
<gene>
    <name evidence="4" type="ORF">EZ437_01445</name>
</gene>
<keyword evidence="3 4" id="KW-0012">Acyltransferase</keyword>
<dbReference type="InterPro" id="IPR001451">
    <property type="entry name" value="Hexapep"/>
</dbReference>
<evidence type="ECO:0000256" key="3">
    <source>
        <dbReference type="ARBA" id="ARBA00023315"/>
    </source>
</evidence>
<dbReference type="InterPro" id="IPR051159">
    <property type="entry name" value="Hexapeptide_acetyltransf"/>
</dbReference>
<dbReference type="Pfam" id="PF00132">
    <property type="entry name" value="Hexapep"/>
    <property type="match status" value="1"/>
</dbReference>
<dbReference type="GO" id="GO:0016746">
    <property type="term" value="F:acyltransferase activity"/>
    <property type="evidence" value="ECO:0007669"/>
    <property type="project" value="UniProtKB-KW"/>
</dbReference>
<protein>
    <submittedName>
        <fullName evidence="4">Acyltransferase</fullName>
    </submittedName>
</protein>
<keyword evidence="1 4" id="KW-0808">Transferase</keyword>
<dbReference type="CDD" id="cd04647">
    <property type="entry name" value="LbH_MAT_like"/>
    <property type="match status" value="1"/>
</dbReference>
<evidence type="ECO:0000256" key="1">
    <source>
        <dbReference type="ARBA" id="ARBA00022679"/>
    </source>
</evidence>
<dbReference type="Proteomes" id="UP000293347">
    <property type="component" value="Unassembled WGS sequence"/>
</dbReference>
<keyword evidence="5" id="KW-1185">Reference proteome</keyword>
<comment type="caution">
    <text evidence="4">The sequence shown here is derived from an EMBL/GenBank/DDBJ whole genome shotgun (WGS) entry which is preliminary data.</text>
</comment>
<sequence length="196" mass="21513">MGLVNSRFFQHACFLIRFRYKKRFLSSLRKAKYKLLGMKVGAGTKLPGMYVTWPHQVSIGANCQLEHSIYFKFDGIWKKGQTILVGDNVFIGAGCEFNIRKGISIGKDSLIASGCKFIDHDHGTQDGTRMRLQSGEERDIKIGSDVWLGFNVIVLKGVEIGEGAVVAAGAVVTKPILPGEIWAGVPARKIGKRGMA</sequence>
<dbReference type="SUPFAM" id="SSF51161">
    <property type="entry name" value="Trimeric LpxA-like enzymes"/>
    <property type="match status" value="1"/>
</dbReference>
<dbReference type="OrthoDB" id="9801697at2"/>
<dbReference type="InterPro" id="IPR018357">
    <property type="entry name" value="Hexapep_transf_CS"/>
</dbReference>
<evidence type="ECO:0000313" key="5">
    <source>
        <dbReference type="Proteomes" id="UP000293347"/>
    </source>
</evidence>
<dbReference type="EMBL" id="SJSL01000001">
    <property type="protein sequence ID" value="TCD02679.1"/>
    <property type="molecule type" value="Genomic_DNA"/>
</dbReference>
<proteinExistence type="predicted"/>
<dbReference type="Pfam" id="PF14602">
    <property type="entry name" value="Hexapep_2"/>
    <property type="match status" value="1"/>
</dbReference>
<evidence type="ECO:0000256" key="2">
    <source>
        <dbReference type="ARBA" id="ARBA00022737"/>
    </source>
</evidence>
<organism evidence="4 5">
    <name type="scientific">Pedobacter psychroterrae</name>
    <dbReference type="NCBI Taxonomy" id="2530453"/>
    <lineage>
        <taxon>Bacteria</taxon>
        <taxon>Pseudomonadati</taxon>
        <taxon>Bacteroidota</taxon>
        <taxon>Sphingobacteriia</taxon>
        <taxon>Sphingobacteriales</taxon>
        <taxon>Sphingobacteriaceae</taxon>
        <taxon>Pedobacter</taxon>
    </lineage>
</organism>
<dbReference type="AlphaFoldDB" id="A0A4R0NR78"/>
<dbReference type="PROSITE" id="PS00101">
    <property type="entry name" value="HEXAPEP_TRANSFERASES"/>
    <property type="match status" value="1"/>
</dbReference>
<dbReference type="Gene3D" id="2.160.10.10">
    <property type="entry name" value="Hexapeptide repeat proteins"/>
    <property type="match status" value="1"/>
</dbReference>
<keyword evidence="2" id="KW-0677">Repeat</keyword>
<accession>A0A4R0NR78</accession>
<name>A0A4R0NR78_9SPHI</name>
<evidence type="ECO:0000313" key="4">
    <source>
        <dbReference type="EMBL" id="TCD02679.1"/>
    </source>
</evidence>
<dbReference type="PANTHER" id="PTHR23416">
    <property type="entry name" value="SIALIC ACID SYNTHASE-RELATED"/>
    <property type="match status" value="1"/>
</dbReference>
<reference evidence="4 5" key="1">
    <citation type="submission" date="2019-02" db="EMBL/GenBank/DDBJ databases">
        <title>Pedobacter sp. RP-1-14 sp. nov., isolated from Arctic soil.</title>
        <authorList>
            <person name="Dahal R.H."/>
        </authorList>
    </citation>
    <scope>NUCLEOTIDE SEQUENCE [LARGE SCALE GENOMIC DNA]</scope>
    <source>
        <strain evidence="4 5">RP-1-14</strain>
    </source>
</reference>